<protein>
    <recommendedName>
        <fullName evidence="3">Porin</fullName>
    </recommendedName>
</protein>
<feature type="signal peptide" evidence="1">
    <location>
        <begin position="1"/>
        <end position="21"/>
    </location>
</feature>
<evidence type="ECO:0000256" key="1">
    <source>
        <dbReference type="SAM" id="SignalP"/>
    </source>
</evidence>
<dbReference type="AlphaFoldDB" id="A0A6N3AAV7"/>
<dbReference type="RefSeq" id="WP_156564953.1">
    <property type="nucleotide sequence ID" value="NZ_CACRTZ010000004.1"/>
</dbReference>
<reference evidence="2" key="1">
    <citation type="submission" date="2019-11" db="EMBL/GenBank/DDBJ databases">
        <authorList>
            <person name="Feng L."/>
        </authorList>
    </citation>
    <scope>NUCLEOTIDE SEQUENCE</scope>
    <source>
        <strain evidence="2">EMassiliensisLFYP7</strain>
    </source>
</reference>
<dbReference type="EMBL" id="CACRTZ010000004">
    <property type="protein sequence ID" value="VYT89234.1"/>
    <property type="molecule type" value="Genomic_DNA"/>
</dbReference>
<name>A0A6N3AAV7_9ENTR</name>
<organism evidence="2">
    <name type="scientific">Phytobacter massiliensis</name>
    <dbReference type="NCBI Taxonomy" id="1485952"/>
    <lineage>
        <taxon>Bacteria</taxon>
        <taxon>Pseudomonadati</taxon>
        <taxon>Pseudomonadota</taxon>
        <taxon>Gammaproteobacteria</taxon>
        <taxon>Enterobacterales</taxon>
        <taxon>Enterobacteriaceae</taxon>
        <taxon>Phytobacter</taxon>
    </lineage>
</organism>
<accession>A0A6N3AAV7</accession>
<sequence>MKSLYLLPVGAVLLSSFNLYAANTERLWDSDVVENYLNPKKGSTVAAPILTDLNKDSRWYATFRVKGGYYNENKLHREYLQLNGRLRGKTYFTEKMGVIGDFWFKGQENYSRKNGQTLQKFDDFDDKTQWEQYRFGIEHDDYGSFMYGKHTATWSFFTVDMGSQGLLDTQADAGAKNAGKFLYKKQFDNNLFLAGSYDRESKITGIDVGYQTADLYSLRPGDYGIYASVHNGQPMVSSGSKAIIGNVNINKTRQGDIKNSDTAYARDDTSLYTWGLAGYMNVDNAYRLVGQMAWSERDNDESTDEIRQRGWAKKGLGFAGNLAVQTIPKNYQGFSYILFNSWDEIGRTSITPQLEYWFGGGLRAWVSWTWEEEADDITRVEFQWDF</sequence>
<gene>
    <name evidence="2" type="ORF">EMLFYP7_00883</name>
</gene>
<feature type="chain" id="PRO_5026688837" description="Porin" evidence="1">
    <location>
        <begin position="22"/>
        <end position="386"/>
    </location>
</feature>
<evidence type="ECO:0000313" key="2">
    <source>
        <dbReference type="EMBL" id="VYT89234.1"/>
    </source>
</evidence>
<evidence type="ECO:0008006" key="3">
    <source>
        <dbReference type="Google" id="ProtNLM"/>
    </source>
</evidence>
<keyword evidence="1" id="KW-0732">Signal</keyword>
<proteinExistence type="predicted"/>